<feature type="compositionally biased region" description="Gly residues" evidence="1">
    <location>
        <begin position="69"/>
        <end position="100"/>
    </location>
</feature>
<feature type="compositionally biased region" description="Polar residues" evidence="1">
    <location>
        <begin position="293"/>
        <end position="305"/>
    </location>
</feature>
<dbReference type="GeneID" id="25273567"/>
<feature type="region of interest" description="Disordered" evidence="1">
    <location>
        <begin position="586"/>
        <end position="633"/>
    </location>
</feature>
<evidence type="ECO:0000256" key="1">
    <source>
        <dbReference type="SAM" id="MobiDB-lite"/>
    </source>
</evidence>
<dbReference type="PANTHER" id="PTHR24330:SF19">
    <property type="entry name" value="MEDIATOR OF RNA POLYMERASE II TRANSCRIPTION SUBUNIT 29"/>
    <property type="match status" value="1"/>
</dbReference>
<gene>
    <name evidence="2" type="ORF">EAH_00054970</name>
</gene>
<protein>
    <submittedName>
        <fullName evidence="2">Uncharacterized protein</fullName>
    </submittedName>
</protein>
<organism evidence="2 3">
    <name type="scientific">Eimeria acervulina</name>
    <name type="common">Coccidian parasite</name>
    <dbReference type="NCBI Taxonomy" id="5801"/>
    <lineage>
        <taxon>Eukaryota</taxon>
        <taxon>Sar</taxon>
        <taxon>Alveolata</taxon>
        <taxon>Apicomplexa</taxon>
        <taxon>Conoidasida</taxon>
        <taxon>Coccidia</taxon>
        <taxon>Eucoccidiorida</taxon>
        <taxon>Eimeriorina</taxon>
        <taxon>Eimeriidae</taxon>
        <taxon>Eimeria</taxon>
    </lineage>
</organism>
<reference evidence="2" key="2">
    <citation type="submission" date="2013-10" db="EMBL/GenBank/DDBJ databases">
        <authorList>
            <person name="Aslett M."/>
        </authorList>
    </citation>
    <scope>NUCLEOTIDE SEQUENCE [LARGE SCALE GENOMIC DNA]</scope>
    <source>
        <strain evidence="2">Houghton</strain>
    </source>
</reference>
<dbReference type="VEuPathDB" id="ToxoDB:EAH_00054970"/>
<feature type="compositionally biased region" description="Gly residues" evidence="1">
    <location>
        <begin position="109"/>
        <end position="119"/>
    </location>
</feature>
<feature type="region of interest" description="Disordered" evidence="1">
    <location>
        <begin position="187"/>
        <end position="347"/>
    </location>
</feature>
<reference evidence="2" key="1">
    <citation type="submission" date="2013-10" db="EMBL/GenBank/DDBJ databases">
        <title>Genomic analysis of the causative agents of coccidiosis in chickens.</title>
        <authorList>
            <person name="Reid A.J."/>
            <person name="Blake D."/>
            <person name="Billington K."/>
            <person name="Browne H."/>
            <person name="Dunn M."/>
            <person name="Hung S."/>
            <person name="Kawahara F."/>
            <person name="Miranda-Saavedra D."/>
            <person name="Mourier T."/>
            <person name="Nagra H."/>
            <person name="Otto T.D."/>
            <person name="Rawlings N."/>
            <person name="Sanchez A."/>
            <person name="Sanders M."/>
            <person name="Subramaniam C."/>
            <person name="Tay Y."/>
            <person name="Dear P."/>
            <person name="Doerig C."/>
            <person name="Gruber A."/>
            <person name="Parkinson J."/>
            <person name="Shirley M."/>
            <person name="Wan K.L."/>
            <person name="Berriman M."/>
            <person name="Tomley F."/>
            <person name="Pain A."/>
        </authorList>
    </citation>
    <scope>NUCLEOTIDE SEQUENCE [LARGE SCALE GENOMIC DNA]</scope>
    <source>
        <strain evidence="2">Houghton</strain>
    </source>
</reference>
<accession>U6GKG0</accession>
<dbReference type="PANTHER" id="PTHR24330">
    <property type="entry name" value="HOMEOBOX PROTEIN BARH-LIKE"/>
    <property type="match status" value="1"/>
</dbReference>
<proteinExistence type="predicted"/>
<feature type="compositionally biased region" description="Low complexity" evidence="1">
    <location>
        <begin position="700"/>
        <end position="710"/>
    </location>
</feature>
<dbReference type="EMBL" id="HG671301">
    <property type="protein sequence ID" value="CDI80716.1"/>
    <property type="molecule type" value="Genomic_DNA"/>
</dbReference>
<feature type="compositionally biased region" description="Polar residues" evidence="1">
    <location>
        <begin position="46"/>
        <end position="57"/>
    </location>
</feature>
<evidence type="ECO:0000313" key="3">
    <source>
        <dbReference type="Proteomes" id="UP000018050"/>
    </source>
</evidence>
<dbReference type="Proteomes" id="UP000018050">
    <property type="component" value="Unassembled WGS sequence"/>
</dbReference>
<feature type="region of interest" description="Disordered" evidence="1">
    <location>
        <begin position="1"/>
        <end position="119"/>
    </location>
</feature>
<name>U6GKG0_EIMAC</name>
<feature type="region of interest" description="Disordered" evidence="1">
    <location>
        <begin position="539"/>
        <end position="572"/>
    </location>
</feature>
<evidence type="ECO:0000313" key="2">
    <source>
        <dbReference type="EMBL" id="CDI80716.1"/>
    </source>
</evidence>
<feature type="compositionally biased region" description="Polar residues" evidence="1">
    <location>
        <begin position="199"/>
        <end position="209"/>
    </location>
</feature>
<sequence length="826" mass="86211">MNPFAISGGPGPLSDPNPYKIDVQGAPSRGEGGPPSSCMRRVSAVYHTTATESTSPTSGAFPWGPPGGPSGGPFGSSSGGPGGYRPGGPSGGGAQGGPQGARGPSRGPRSGGPLTGGPSGVAFVGGGQLDHLLCSIVLAKNDRSRLSALLTLEADCEVLLSDTQRLHAAFTVLDAVLCNCNSFKFKARGGPRKRPGVETLQTASKSLSTSQQGPPKGPPEEPSKGPTEGPTEGPPGGTLEGGPLQQQTGAEGRRTPQAAAEPTGLGAAAASAASINRQQQQQQQQQQEGMVQLSPSGPSLDNSPRSPFPAGRSDVSVSPEPASTSSNSNSNSNSSNNNSSSSSSRRVRGCALSVSDSHVLVPRPFSVLSRMLAMQTWVSIAAAINCLLVAPHWLERLVGLLHALASSSAAAAPHPIRASACICLEELEICFPGLLSPFLGPDGFGDPSTVSGAGPLDLRYIASLGAPTGGPLWGLPGAPREGTSGGTREGAAGGPLFLTDIVQREAPWGAEAPTMLLLRCLRHHCESAVCEGQLIKEENEERRQIKDSAPLEGDSCVDTPNEALSSTSSLAGDTLSPIPCLHRDLQEASLTGGPPGGPPGGLLEGQTGRAQGTVPAPLHYRSKEDSTGAPRPQQLQQEQLLLLCSQRPQQQQQQQQQQQEQQQQQQQQHERGVCFVLHAFVLHSPFRRGVSGASTRLNPQQQQQQQQQQQRYMPKASPVASATNCLLEEYPLFGVRGTVGIWRLGSALRLHAPRLLLAVVYGADAAPAFCCSIFCCPILNLLSLCWRPTFSKGAAVTGVAAALQQQQQQQQQWQQRRPQGPPLQPV</sequence>
<keyword evidence="3" id="KW-1185">Reference proteome</keyword>
<feature type="compositionally biased region" description="Low complexity" evidence="1">
    <location>
        <begin position="258"/>
        <end position="287"/>
    </location>
</feature>
<dbReference type="OrthoDB" id="646197at2759"/>
<feature type="compositionally biased region" description="Low complexity" evidence="1">
    <location>
        <begin position="325"/>
        <end position="344"/>
    </location>
</feature>
<dbReference type="InterPro" id="IPR052145">
    <property type="entry name" value="Mediator/Homeobox_domain"/>
</dbReference>
<dbReference type="RefSeq" id="XP_013249359.1">
    <property type="nucleotide sequence ID" value="XM_013393905.1"/>
</dbReference>
<feature type="compositionally biased region" description="Polar residues" evidence="1">
    <location>
        <begin position="562"/>
        <end position="571"/>
    </location>
</feature>
<feature type="region of interest" description="Disordered" evidence="1">
    <location>
        <begin position="691"/>
        <end position="714"/>
    </location>
</feature>
<dbReference type="AlphaFoldDB" id="U6GKG0"/>